<dbReference type="STRING" id="680198.SCAB_13311"/>
<proteinExistence type="predicted"/>
<evidence type="ECO:0000313" key="2">
    <source>
        <dbReference type="EMBL" id="CBG68489.1"/>
    </source>
</evidence>
<feature type="compositionally biased region" description="Basic residues" evidence="1">
    <location>
        <begin position="43"/>
        <end position="54"/>
    </location>
</feature>
<protein>
    <recommendedName>
        <fullName evidence="4">Transposase</fullName>
    </recommendedName>
</protein>
<keyword evidence="3" id="KW-1185">Reference proteome</keyword>
<organism evidence="2 3">
    <name type="scientific">Streptomyces scabiei (strain 87.22)</name>
    <dbReference type="NCBI Taxonomy" id="680198"/>
    <lineage>
        <taxon>Bacteria</taxon>
        <taxon>Bacillati</taxon>
        <taxon>Actinomycetota</taxon>
        <taxon>Actinomycetes</taxon>
        <taxon>Kitasatosporales</taxon>
        <taxon>Streptomycetaceae</taxon>
        <taxon>Streptomyces</taxon>
    </lineage>
</organism>
<dbReference type="EMBL" id="FN554889">
    <property type="protein sequence ID" value="CBG68489.1"/>
    <property type="molecule type" value="Genomic_DNA"/>
</dbReference>
<dbReference type="AlphaFoldDB" id="C9Z861"/>
<evidence type="ECO:0008006" key="4">
    <source>
        <dbReference type="Google" id="ProtNLM"/>
    </source>
</evidence>
<feature type="region of interest" description="Disordered" evidence="1">
    <location>
        <begin position="1"/>
        <end position="65"/>
    </location>
</feature>
<accession>C9Z861</accession>
<gene>
    <name evidence="2" type="ordered locus">SCAB_13311</name>
</gene>
<dbReference type="KEGG" id="scb:SCAB_13311"/>
<name>C9Z861_STRSW</name>
<evidence type="ECO:0000313" key="3">
    <source>
        <dbReference type="Proteomes" id="UP000001444"/>
    </source>
</evidence>
<sequence length="83" mass="8454">MGSVDHGPGGTGEPVAAPLGPGNADANTAADPITAAHLAPARLPKKYRRRRRTLIRADSAGGTHDFVARLVSEGGGCPARSTR</sequence>
<evidence type="ECO:0000256" key="1">
    <source>
        <dbReference type="SAM" id="MobiDB-lite"/>
    </source>
</evidence>
<dbReference type="HOGENOM" id="CLU_2541257_0_0_11"/>
<dbReference type="Proteomes" id="UP000001444">
    <property type="component" value="Chromosome"/>
</dbReference>
<reference evidence="2 3" key="1">
    <citation type="journal article" date="2010" name="Mol. Plant Microbe Interact.">
        <title>Streptomyces scabies 87-22 contains a coronafacic acid-like biosynthetic cluster that contributes to plant-microbe interactions.</title>
        <authorList>
            <person name="Bignell D.R."/>
            <person name="Seipke R.F."/>
            <person name="Huguet-Tapia J.C."/>
            <person name="Chambers A.H."/>
            <person name="Parry R.J."/>
            <person name="Loria R."/>
        </authorList>
    </citation>
    <scope>NUCLEOTIDE SEQUENCE [LARGE SCALE GENOMIC DNA]</scope>
    <source>
        <strain evidence="2 3">87.22</strain>
    </source>
</reference>